<dbReference type="CDD" id="cd00838">
    <property type="entry name" value="MPP_superfamily"/>
    <property type="match status" value="1"/>
</dbReference>
<dbReference type="Gene3D" id="3.60.21.10">
    <property type="match status" value="1"/>
</dbReference>
<reference evidence="3 4" key="1">
    <citation type="submission" date="2023-04" db="EMBL/GenBank/DDBJ databases">
        <title>A novel bacteria isolated from coastal sediment.</title>
        <authorList>
            <person name="Liu X.-J."/>
            <person name="Du Z.-J."/>
        </authorList>
    </citation>
    <scope>NUCLEOTIDE SEQUENCE [LARGE SCALE GENOMIC DNA]</scope>
    <source>
        <strain evidence="3 4">SDUM461003</strain>
    </source>
</reference>
<sequence>MKTLDLGRIEANALLVFGGPYGNLEATEALLAHAQDLGIPAEHMICTGDLAAYCADPVATSHTLRRAGIPVIQGNCEQSLAAGADDCGCGFDSGSQCAALSRSWFDFCQRQIDSDTLSWFNELPQQLSFQFGGQRFLVVHGSPNTMSRFVFGSSSADYFKAAIESAKVDCVIGGHSGLPFTRVFDTCCWHNSGVLGMPANDGTARVWYSLIKTGDSGITFEHRALHYAAEVAQQKMHAAGLSAEYAESLTSGLWPSLDVLPAYEASQAGIRLREHPVQWPL</sequence>
<proteinExistence type="inferred from homology"/>
<dbReference type="PIRSF" id="PIRSF000883">
    <property type="entry name" value="Pesterase_MJ0912"/>
    <property type="match status" value="1"/>
</dbReference>
<dbReference type="InterPro" id="IPR011152">
    <property type="entry name" value="Pesterase_MJ0912"/>
</dbReference>
<name>A0ABU1ARS4_9BACT</name>
<evidence type="ECO:0000256" key="1">
    <source>
        <dbReference type="ARBA" id="ARBA00008950"/>
    </source>
</evidence>
<evidence type="ECO:0000313" key="4">
    <source>
        <dbReference type="Proteomes" id="UP001225316"/>
    </source>
</evidence>
<keyword evidence="4" id="KW-1185">Reference proteome</keyword>
<dbReference type="InterPro" id="IPR029052">
    <property type="entry name" value="Metallo-depent_PP-like"/>
</dbReference>
<evidence type="ECO:0000259" key="2">
    <source>
        <dbReference type="Pfam" id="PF12850"/>
    </source>
</evidence>
<comment type="caution">
    <text evidence="3">The sequence shown here is derived from an EMBL/GenBank/DDBJ whole genome shotgun (WGS) entry which is preliminary data.</text>
</comment>
<protein>
    <submittedName>
        <fullName evidence="3">Metallophosphoesterase family protein</fullName>
    </submittedName>
</protein>
<organism evidence="3 4">
    <name type="scientific">Thalassobacterium maritimum</name>
    <dbReference type="NCBI Taxonomy" id="3041265"/>
    <lineage>
        <taxon>Bacteria</taxon>
        <taxon>Pseudomonadati</taxon>
        <taxon>Verrucomicrobiota</taxon>
        <taxon>Opitutia</taxon>
        <taxon>Puniceicoccales</taxon>
        <taxon>Coraliomargaritaceae</taxon>
        <taxon>Thalassobacterium</taxon>
    </lineage>
</organism>
<evidence type="ECO:0000313" key="3">
    <source>
        <dbReference type="EMBL" id="MDQ8206861.1"/>
    </source>
</evidence>
<gene>
    <name evidence="3" type="ORF">QEH52_05035</name>
</gene>
<feature type="domain" description="Calcineurin-like phosphoesterase" evidence="2">
    <location>
        <begin position="23"/>
        <end position="203"/>
    </location>
</feature>
<dbReference type="SUPFAM" id="SSF56300">
    <property type="entry name" value="Metallo-dependent phosphatases"/>
    <property type="match status" value="1"/>
</dbReference>
<accession>A0ABU1ARS4</accession>
<dbReference type="Pfam" id="PF12850">
    <property type="entry name" value="Metallophos_2"/>
    <property type="match status" value="1"/>
</dbReference>
<dbReference type="InterPro" id="IPR024654">
    <property type="entry name" value="Calcineurin-like_PHP_lpxH"/>
</dbReference>
<dbReference type="Proteomes" id="UP001225316">
    <property type="component" value="Unassembled WGS sequence"/>
</dbReference>
<dbReference type="EMBL" id="JARXHW010000008">
    <property type="protein sequence ID" value="MDQ8206861.1"/>
    <property type="molecule type" value="Genomic_DNA"/>
</dbReference>
<comment type="similarity">
    <text evidence="1">Belongs to the metallophosphoesterase superfamily. YfcE family.</text>
</comment>
<dbReference type="RefSeq" id="WP_308948993.1">
    <property type="nucleotide sequence ID" value="NZ_JARXHW010000008.1"/>
</dbReference>